<dbReference type="InterPro" id="IPR056913">
    <property type="entry name" value="TRAPPC10/Trs130_N"/>
</dbReference>
<evidence type="ECO:0000259" key="6">
    <source>
        <dbReference type="Pfam" id="PF23036"/>
    </source>
</evidence>
<sequence length="1513" mass="166592">MEQQFSTSKVTVEYFDPHDVYKLLSPGLTPRLPLRNLHWQSHAGPLRSIDTLNVELIQGGDDAVPSAPPSLAQQSSSALTDDGFQTQNIGGRPGSTDTVDTQSLPAKAGGGQRRHQIPGLRRTPYLKVLFVRCDDNDSYKNTVRNEIRDWIKENTTATVGSKKSTKQENHDAFEYLIVHVVLPNTVAATQPRSTASKSENLDKPSSTSTSRWRSGPTPLMEKLRSDFNAPGKGSVDHIAQIRIGINDVPYDMLPRVVPAVPSGYSEDERDAEAAWGELVARLKSLILTSFDMRVSQYEEDIKEKDAQRTLPGWNFCTFFILKEGLARGFENVGLVEDALVGYDELSVGLDSVLQEQTQPGFLERNGGAMLSYTDELKAEAQKALAEVLGDDDDDDEEAVDLQSKETTKDRGDDIMISTAKKPYRDMILANNVSVFDFRCYIFSRQIAVLLRLANATASRDELLAKLEDQEASVLRAVSPTAPTHSQNGTENMALLAEICRRTLQFIPAISQIMRRDVSAGMAQGKTDQENDNPYLDEVLDNMVASFAFSVAQQILAQTSTQALPMPPSTLMSPEESKMSIPEPKTMMHPARNSSMHLALSSAPSSTRGPPPSPGVFPGPGMTDLDAHASVLKTGLEELAARRAELYVLSRSILDRLGKKRGWSDGWDEAPIVGDADIIEMEEISLDDESDVPREKPETAAPSMAGVQSRLLRIAIDSRDSFYRLYEILTDKALRHYTVANQDHAVQASMADLAVLKVHLKDYKAAASYFFCTTPFFGESGWSMLELSMLIMYSRCLSELDSKDEFVRVTLKLLTKACAAEAERLRQKSTILFKDDKTSIPDLSSIRGIVAQLCDHVRSLATEAKVPLANFFTRLELTGPPQYREGRDSCSLTFKLWSLLPEEITIDRIYLKMTSVGGGPAKEVAFDQKKEVVLKPGRNTVTVECNSTVPGKYRISHLDFRSSKLYLFFDRDASQPPPMTADIFRHADITMYQRRGGMDVGLVATKHTALDKNNSLDLELSTGWNSIKSCEIRVKPATGGLRLLTTEACIVDSSAEFARPPEAGVFVLGSIPVDTSVTIRFPYSVESDVVDVLARLEISYVTDSNEPFYLAKALAIPISLVLGVNVQDVFKHQAIFSRFTVSAATPSPLRLYKSELLDSELFQSSFGVPPQHMIMVFPKQPATLLYKITRKPGARGGKRTSKTMHLKLHYSLLQAEAEEAIKTSISEALVHAGLDQYSRVLLEHAMAEVAKGLQPQDLERAALLGHVNTAFLVNVSWAPYFHGMGTVPGSSEYVATRLSTFLKDWQTSHTHIPLPTAPIAEPSSILIPVEVPSLPIVHTADLRLHPPALGTTPTVVVNQMLPATLHLKWTRSWDTNLSARDDQEFSYEVTAPADTWLLGGRRKGHFVIPAAQGDAGLSSTPETEAEIPLVLIPLREGYLPFPTIDIREVPPDNVVDEASMPLCEVDWRNLGETVRVLGNTKSITVSLDASGAAGGPLVLESERLKEGVESQIVA</sequence>
<dbReference type="InterPro" id="IPR045126">
    <property type="entry name" value="TRAPPC10/Trs130"/>
</dbReference>
<protein>
    <recommendedName>
        <fullName evidence="10">Trafficking protein particle complex subunit 10</fullName>
    </recommendedName>
</protein>
<dbReference type="Proteomes" id="UP000028045">
    <property type="component" value="Unassembled WGS sequence"/>
</dbReference>
<evidence type="ECO:0000313" key="8">
    <source>
        <dbReference type="EMBL" id="KEY69217.1"/>
    </source>
</evidence>
<evidence type="ECO:0000256" key="1">
    <source>
        <dbReference type="ARBA" id="ARBA00004555"/>
    </source>
</evidence>
<evidence type="ECO:0000256" key="2">
    <source>
        <dbReference type="ARBA" id="ARBA00022448"/>
    </source>
</evidence>
<keyword evidence="2" id="KW-0813">Transport</keyword>
<organism evidence="8 9">
    <name type="scientific">Stachybotrys chartarum (strain CBS 109288 / IBT 7711)</name>
    <name type="common">Toxic black mold</name>
    <name type="synonym">Stilbospora chartarum</name>
    <dbReference type="NCBI Taxonomy" id="1280523"/>
    <lineage>
        <taxon>Eukaryota</taxon>
        <taxon>Fungi</taxon>
        <taxon>Dikarya</taxon>
        <taxon>Ascomycota</taxon>
        <taxon>Pezizomycotina</taxon>
        <taxon>Sordariomycetes</taxon>
        <taxon>Hypocreomycetidae</taxon>
        <taxon>Hypocreales</taxon>
        <taxon>Stachybotryaceae</taxon>
        <taxon>Stachybotrys</taxon>
    </lineage>
</organism>
<dbReference type="InterPro" id="IPR055505">
    <property type="entry name" value="DUF7077"/>
</dbReference>
<proteinExistence type="predicted"/>
<dbReference type="PANTHER" id="PTHR13251:SF3">
    <property type="entry name" value="TRAFFICKING PROTEIN PARTICLE COMPLEX SUBUNIT 10"/>
    <property type="match status" value="1"/>
</dbReference>
<feature type="region of interest" description="Disordered" evidence="4">
    <location>
        <begin position="66"/>
        <end position="118"/>
    </location>
</feature>
<feature type="compositionally biased region" description="Low complexity" evidence="4">
    <location>
        <begin position="69"/>
        <end position="79"/>
    </location>
</feature>
<evidence type="ECO:0008006" key="10">
    <source>
        <dbReference type="Google" id="ProtNLM"/>
    </source>
</evidence>
<feature type="domain" description="TRAPPC10/Trs130 C-terminal" evidence="5">
    <location>
        <begin position="1327"/>
        <end position="1476"/>
    </location>
</feature>
<dbReference type="InterPro" id="IPR022233">
    <property type="entry name" value="TRAPPC10/Trs130_C"/>
</dbReference>
<dbReference type="Pfam" id="PF24965">
    <property type="entry name" value="TRS130_4HB"/>
    <property type="match status" value="1"/>
</dbReference>
<feature type="region of interest" description="Disordered" evidence="4">
    <location>
        <begin position="595"/>
        <end position="621"/>
    </location>
</feature>
<dbReference type="OrthoDB" id="10256906at2759"/>
<evidence type="ECO:0000259" key="5">
    <source>
        <dbReference type="Pfam" id="PF12584"/>
    </source>
</evidence>
<dbReference type="GO" id="GO:1990071">
    <property type="term" value="C:TRAPPII protein complex"/>
    <property type="evidence" value="ECO:0007669"/>
    <property type="project" value="InterPro"/>
</dbReference>
<dbReference type="Pfam" id="PF23036">
    <property type="entry name" value="TRAPPC10_1st"/>
    <property type="match status" value="2"/>
</dbReference>
<keyword evidence="3" id="KW-0333">Golgi apparatus</keyword>
<accession>A0A084AV88</accession>
<dbReference type="HOGENOM" id="CLU_001428_1_1_1"/>
<gene>
    <name evidence="8" type="ORF">S7711_01673</name>
</gene>
<dbReference type="EMBL" id="KL648534">
    <property type="protein sequence ID" value="KEY69217.1"/>
    <property type="molecule type" value="Genomic_DNA"/>
</dbReference>
<dbReference type="GO" id="GO:0034498">
    <property type="term" value="P:early endosome to Golgi transport"/>
    <property type="evidence" value="ECO:0007669"/>
    <property type="project" value="TreeGrafter"/>
</dbReference>
<dbReference type="Pfam" id="PF23274">
    <property type="entry name" value="DUF7077"/>
    <property type="match status" value="1"/>
</dbReference>
<feature type="compositionally biased region" description="Polar residues" evidence="4">
    <location>
        <begin position="83"/>
        <end position="104"/>
    </location>
</feature>
<dbReference type="PANTHER" id="PTHR13251">
    <property type="entry name" value="EPILEPSY HOLOPROSENCEPHALY CANDIDATE 1/TMEM1"/>
    <property type="match status" value="1"/>
</dbReference>
<dbReference type="GO" id="GO:0005829">
    <property type="term" value="C:cytosol"/>
    <property type="evidence" value="ECO:0007669"/>
    <property type="project" value="GOC"/>
</dbReference>
<reference evidence="8 9" key="1">
    <citation type="journal article" date="2014" name="BMC Genomics">
        <title>Comparative genome sequencing reveals chemotype-specific gene clusters in the toxigenic black mold Stachybotrys.</title>
        <authorList>
            <person name="Semeiks J."/>
            <person name="Borek D."/>
            <person name="Otwinowski Z."/>
            <person name="Grishin N.V."/>
        </authorList>
    </citation>
    <scope>NUCLEOTIDE SEQUENCE [LARGE SCALE GENOMIC DNA]</scope>
    <source>
        <strain evidence="9">CBS 109288 / IBT 7711</strain>
    </source>
</reference>
<evidence type="ECO:0000256" key="3">
    <source>
        <dbReference type="ARBA" id="ARBA00023034"/>
    </source>
</evidence>
<dbReference type="Pfam" id="PF12584">
    <property type="entry name" value="TRAPPC10"/>
    <property type="match status" value="1"/>
</dbReference>
<evidence type="ECO:0000259" key="7">
    <source>
        <dbReference type="Pfam" id="PF23274"/>
    </source>
</evidence>
<keyword evidence="9" id="KW-1185">Reference proteome</keyword>
<feature type="domain" description="TRAPPC10/Trs130 N-terminal" evidence="6">
    <location>
        <begin position="266"/>
        <end position="455"/>
    </location>
</feature>
<comment type="subcellular location">
    <subcellularLocation>
        <location evidence="1">Golgi apparatus</location>
    </subcellularLocation>
</comment>
<feature type="domain" description="DUF7077" evidence="7">
    <location>
        <begin position="996"/>
        <end position="1115"/>
    </location>
</feature>
<evidence type="ECO:0000256" key="4">
    <source>
        <dbReference type="SAM" id="MobiDB-lite"/>
    </source>
</evidence>
<evidence type="ECO:0000313" key="9">
    <source>
        <dbReference type="Proteomes" id="UP000028045"/>
    </source>
</evidence>
<feature type="region of interest" description="Disordered" evidence="4">
    <location>
        <begin position="189"/>
        <end position="221"/>
    </location>
</feature>
<feature type="region of interest" description="Disordered" evidence="4">
    <location>
        <begin position="565"/>
        <end position="584"/>
    </location>
</feature>
<feature type="compositionally biased region" description="Polar residues" evidence="4">
    <location>
        <begin position="189"/>
        <end position="212"/>
    </location>
</feature>
<name>A0A084AV88_STACB</name>
<feature type="domain" description="TRAPPC10/Trs130 N-terminal" evidence="6">
    <location>
        <begin position="73"/>
        <end position="155"/>
    </location>
</feature>
<dbReference type="GO" id="GO:0006891">
    <property type="term" value="P:intra-Golgi vesicle-mediated transport"/>
    <property type="evidence" value="ECO:0007669"/>
    <property type="project" value="TreeGrafter"/>
</dbReference>